<evidence type="ECO:0000256" key="4">
    <source>
        <dbReference type="ARBA" id="ARBA00022614"/>
    </source>
</evidence>
<evidence type="ECO:0000256" key="11">
    <source>
        <dbReference type="ARBA" id="ARBA00047899"/>
    </source>
</evidence>
<evidence type="ECO:0000256" key="6">
    <source>
        <dbReference type="ARBA" id="ARBA00022737"/>
    </source>
</evidence>
<evidence type="ECO:0000256" key="2">
    <source>
        <dbReference type="ARBA" id="ARBA00012513"/>
    </source>
</evidence>
<protein>
    <recommendedName>
        <fullName evidence="2">non-specific serine/threonine protein kinase</fullName>
        <ecNumber evidence="2">2.7.11.1</ecNumber>
    </recommendedName>
</protein>
<proteinExistence type="predicted"/>
<dbReference type="InterPro" id="IPR011009">
    <property type="entry name" value="Kinase-like_dom_sf"/>
</dbReference>
<dbReference type="Gene3D" id="1.10.510.10">
    <property type="entry name" value="Transferase(Phosphotransferase) domain 1"/>
    <property type="match status" value="1"/>
</dbReference>
<evidence type="ECO:0000256" key="8">
    <source>
        <dbReference type="ARBA" id="ARBA00022777"/>
    </source>
</evidence>
<keyword evidence="17" id="KW-1185">Reference proteome</keyword>
<evidence type="ECO:0000259" key="16">
    <source>
        <dbReference type="PROSITE" id="PS51424"/>
    </source>
</evidence>
<dbReference type="SUPFAM" id="SSF52058">
    <property type="entry name" value="L domain-like"/>
    <property type="match status" value="1"/>
</dbReference>
<keyword evidence="8" id="KW-0418">Kinase</keyword>
<keyword evidence="13" id="KW-0040">ANK repeat</keyword>
<dbReference type="PANTHER" id="PTHR48005:SF13">
    <property type="entry name" value="SERINE_THREONINE-PROTEIN KINASE DDB_G0278509-RELATED"/>
    <property type="match status" value="1"/>
</dbReference>
<feature type="repeat" description="ANK" evidence="13">
    <location>
        <begin position="89"/>
        <end position="121"/>
    </location>
</feature>
<sequence>MASPTSTVQALIEKILSAVKHGDCETIADIFYNDPQCVKLLEEVLPLRNKNQRGHEFLCDLLHIVCEYGNVDILMLFLAMDVDVDFTTHKGTPLCVACEYGHFDIVKRLVEHGADYYRASPELGTPLYIATQKNYINVVDFLIVNNPDLIRLQETKDTMLHAACLGGSHEMIEYWINYGANINGQVYVYKDWRGDEPQTPLEAACSSGSVDVIHFLIKNGAEITTDVISNHGEFLCNVFLDSKYIRNRYDSCTEVKVDGTKTVTQNHVAKWSNLKLHGVSAHWFVNIAETLVEIQLSNNSGVKQLPSVFPWRLPALECVYISRSGLEYLPDPKDEVICQRLKELNVSHNLLHSVPIALFQLPSLERLNLSNNILTSLGEGNSLHDSTVSSDSALSDSFSEENTDTWNCSGLVHLDVSYNALYKLPRYLRAANKLESLNVSNNKLKTFPRLWSCPLETLDASNNKITTIPNDINVYWSNSLRILDLSNNKLQEIRWGVCQLVRLRDLLLAYNRIDRLPDPTYWNENTDLRKLVLSFNKLANGPDPACIELTSGSPGCSLSSSSSSSSPSNKKRFSFPRIRLGSKSSTTWHSEDYEGETSIEFPSQFFTSLDSLSLDNNRLRSVPKMVCKMESLRMLNLSNNAGITYLPLELGNLKRCWNMQLHGLNITNLPDTLQPGTEGVRVSDICAHLKAQLRKSEPCNRMKLMVVGLQGQGKTTLLAALKGEPPPRDEEITGVHIDEWLLSDPSKGGSLGFLRVKNVGPDVYFSTYDLAGQPEYYVIHQCFLTPNTLYMVVWDLTLGEEGIDQLEPWLSNIHARAPDSMVILVGTHLDALSLQKRKDLENINSKILKQYITKKSKGFPQIISVHYVSCTTMVNIDDLKKDIYQRAISVTISSGENIIGRKVPRSYILLQDEVVKEVKTLASKNPPDPPVLTQETFEALANRIPECDIDTAEDLQLAASFLNETGVILHFNDQMRGLNTLYFIDPSWLCKFLTRVIAVRAVHNYVDAGKISIQKMKWLFHDNEYPKHMLPQYLQLLERFEIALALSSKVLLIPSMLPKEKPGFSPEVLPSLKRYYRMSYIPSGFWSRLITRLIVNVERLVDGNTTVAASMPAELTGQAGTLGKLSRQNSWNESRKHRRGFQLLDKKMIYWREGIVVTHSKGHFIVESAIQTLPTAGHLNIGGHQGINITVASQWKDYTAMGFIVDQIDALITEWFPGLEDRDNEGKLITQRLIPCPICIDQLCQDNAEPSSLPYQNAEPNPYEFTIEKCAMVAVNSDEITCEQHPNTPIQLAMLVPDLLLCDLPKNLMMTRESLDFEATKDTCLGVGGAAKVFVGRYKEQDVAYKQLHATQGRTFSDIFYDEPPDSGSDSTSSSKSSHNSATSDTDIAAQSKIKEEIAGMAAIRAFKELRGEVSLLCKLNHPNIVRLIGINLRPMCFALELAPMGSLSKILDDEMTKQKRGLYYNIPGSFYGTLLDRVLTYKIALQVITAFVYLHSKNIIYCDMKSDNVLVWSIDIDAPVNVKVSDYGISRISSPQGIQGSDGTPGFQAPEVRPGMVYDEKIDIFSYAMLLYELITGMRPFQKLARTIDITKAVREGKRPTFKEYCINANFPALEKLMKECWNTNPILRPSAKTISRKMVSANFLCQQRILEMMKDVKYMMYSPPHIQGTSSHAVWFWCGENEDRRCTIVDTEHGIVRMAEKCHPGSIVNCAIKLDNATWVGCQSGEIQVFGARDVGMPQCLWAKITRIPIKDLATQTLQSGQTQRVYAAQEQGIVTVFSRRVEESVSMRVSWNAHDDQNDWVIAKILSIGQEEEACNCVQLVKNELWVGCGSIIKTVNTKLLLVEHKISHPALDRLEVIEQMDCGYDGVWCSNSSSSVLVLVDVKTHRVTEVFECGIVRVGKVIKKTLDEVSSAEAKRFSNPCSDAGSQTDEFERYSNLTSSFPQRGSQERTGRRNAMRSKSSVDIRQELAAGTVSVMAIKAIKDTLWIGRSIGDVVIVCVNPDSRHGYQYGQVLAVLSAESIKGYRAGSVHQIISTEIDRVVVSQEYQCLHGASTAAKDAFRITVWENWGTDELALLDSIHQKIEQKDE</sequence>
<evidence type="ECO:0000256" key="7">
    <source>
        <dbReference type="ARBA" id="ARBA00022741"/>
    </source>
</evidence>
<dbReference type="SMART" id="SM00248">
    <property type="entry name" value="ANK"/>
    <property type="match status" value="5"/>
</dbReference>
<dbReference type="Pfam" id="PF00069">
    <property type="entry name" value="Pkinase"/>
    <property type="match status" value="1"/>
</dbReference>
<dbReference type="SMART" id="SM00220">
    <property type="entry name" value="S_TKc"/>
    <property type="match status" value="1"/>
</dbReference>
<gene>
    <name evidence="18" type="primary">LOC100366408</name>
</gene>
<evidence type="ECO:0000256" key="9">
    <source>
        <dbReference type="ARBA" id="ARBA00022840"/>
    </source>
</evidence>
<dbReference type="InterPro" id="IPR036770">
    <property type="entry name" value="Ankyrin_rpt-contain_sf"/>
</dbReference>
<evidence type="ECO:0000313" key="17">
    <source>
        <dbReference type="Proteomes" id="UP000694865"/>
    </source>
</evidence>
<evidence type="ECO:0000259" key="15">
    <source>
        <dbReference type="PROSITE" id="PS50011"/>
    </source>
</evidence>
<evidence type="ECO:0000256" key="5">
    <source>
        <dbReference type="ARBA" id="ARBA00022679"/>
    </source>
</evidence>
<dbReference type="Pfam" id="PF25497">
    <property type="entry name" value="COR-B"/>
    <property type="match status" value="1"/>
</dbReference>
<dbReference type="InterPro" id="IPR003591">
    <property type="entry name" value="Leu-rich_rpt_typical-subtyp"/>
</dbReference>
<evidence type="ECO:0000256" key="13">
    <source>
        <dbReference type="PROSITE-ProRule" id="PRU00023"/>
    </source>
</evidence>
<dbReference type="Gene3D" id="3.40.50.300">
    <property type="entry name" value="P-loop containing nucleotide triphosphate hydrolases"/>
    <property type="match status" value="1"/>
</dbReference>
<keyword evidence="9" id="KW-0067">ATP-binding</keyword>
<evidence type="ECO:0000256" key="14">
    <source>
        <dbReference type="SAM" id="MobiDB-lite"/>
    </source>
</evidence>
<dbReference type="PROSITE" id="PS51424">
    <property type="entry name" value="ROC"/>
    <property type="match status" value="1"/>
</dbReference>
<keyword evidence="5" id="KW-0808">Transferase</keyword>
<organism evidence="17 18">
    <name type="scientific">Saccoglossus kowalevskii</name>
    <name type="common">Acorn worm</name>
    <dbReference type="NCBI Taxonomy" id="10224"/>
    <lineage>
        <taxon>Eukaryota</taxon>
        <taxon>Metazoa</taxon>
        <taxon>Hemichordata</taxon>
        <taxon>Enteropneusta</taxon>
        <taxon>Harrimaniidae</taxon>
        <taxon>Saccoglossus</taxon>
    </lineage>
</organism>
<feature type="domain" description="Roc" evidence="16">
    <location>
        <begin position="695"/>
        <end position="890"/>
    </location>
</feature>
<dbReference type="InterPro" id="IPR001611">
    <property type="entry name" value="Leu-rich_rpt"/>
</dbReference>
<dbReference type="InterPro" id="IPR027417">
    <property type="entry name" value="P-loop_NTPase"/>
</dbReference>
<dbReference type="RefSeq" id="XP_002736404.1">
    <property type="nucleotide sequence ID" value="XM_002736358.2"/>
</dbReference>
<evidence type="ECO:0000256" key="12">
    <source>
        <dbReference type="ARBA" id="ARBA00048679"/>
    </source>
</evidence>
<dbReference type="SUPFAM" id="SSF56112">
    <property type="entry name" value="Protein kinase-like (PK-like)"/>
    <property type="match status" value="1"/>
</dbReference>
<dbReference type="SUPFAM" id="SSF48403">
    <property type="entry name" value="Ankyrin repeat"/>
    <property type="match status" value="1"/>
</dbReference>
<dbReference type="InterPro" id="IPR020847">
    <property type="entry name" value="AP_endonuclease_F1_BS"/>
</dbReference>
<comment type="cofactor">
    <cofactor evidence="1">
        <name>Mg(2+)</name>
        <dbReference type="ChEBI" id="CHEBI:18420"/>
    </cofactor>
</comment>
<accession>A0ABM0GSH5</accession>
<dbReference type="SMART" id="SM00369">
    <property type="entry name" value="LRR_TYP"/>
    <property type="match status" value="8"/>
</dbReference>
<dbReference type="PROSITE" id="PS00726">
    <property type="entry name" value="AP_NUCLEASE_F1_1"/>
    <property type="match status" value="1"/>
</dbReference>
<dbReference type="InterPro" id="IPR057263">
    <property type="entry name" value="COR-B"/>
</dbReference>
<keyword evidence="4" id="KW-0433">Leucine-rich repeat</keyword>
<dbReference type="Pfam" id="PF16095">
    <property type="entry name" value="COR-A"/>
    <property type="match status" value="1"/>
</dbReference>
<dbReference type="InterPro" id="IPR000719">
    <property type="entry name" value="Prot_kinase_dom"/>
</dbReference>
<dbReference type="InterPro" id="IPR020859">
    <property type="entry name" value="ROC"/>
</dbReference>
<dbReference type="InterPro" id="IPR032675">
    <property type="entry name" value="LRR_dom_sf"/>
</dbReference>
<dbReference type="PROSITE" id="PS50011">
    <property type="entry name" value="PROTEIN_KINASE_DOM"/>
    <property type="match status" value="1"/>
</dbReference>
<feature type="repeat" description="ANK" evidence="13">
    <location>
        <begin position="155"/>
        <end position="183"/>
    </location>
</feature>
<evidence type="ECO:0000256" key="3">
    <source>
        <dbReference type="ARBA" id="ARBA00022527"/>
    </source>
</evidence>
<dbReference type="InterPro" id="IPR036388">
    <property type="entry name" value="WH-like_DNA-bd_sf"/>
</dbReference>
<dbReference type="SMART" id="SM00364">
    <property type="entry name" value="LRR_BAC"/>
    <property type="match status" value="7"/>
</dbReference>
<dbReference type="InterPro" id="IPR002110">
    <property type="entry name" value="Ankyrin_rpt"/>
</dbReference>
<dbReference type="EC" id="2.7.11.1" evidence="2"/>
<evidence type="ECO:0000313" key="18">
    <source>
        <dbReference type="RefSeq" id="XP_002736404.1"/>
    </source>
</evidence>
<feature type="compositionally biased region" description="Low complexity" evidence="14">
    <location>
        <begin position="1366"/>
        <end position="1386"/>
    </location>
</feature>
<comment type="catalytic activity">
    <reaction evidence="12">
        <text>L-seryl-[protein] + ATP = O-phospho-L-seryl-[protein] + ADP + H(+)</text>
        <dbReference type="Rhea" id="RHEA:17989"/>
        <dbReference type="Rhea" id="RHEA-COMP:9863"/>
        <dbReference type="Rhea" id="RHEA-COMP:11604"/>
        <dbReference type="ChEBI" id="CHEBI:15378"/>
        <dbReference type="ChEBI" id="CHEBI:29999"/>
        <dbReference type="ChEBI" id="CHEBI:30616"/>
        <dbReference type="ChEBI" id="CHEBI:83421"/>
        <dbReference type="ChEBI" id="CHEBI:456216"/>
        <dbReference type="EC" id="2.7.11.1"/>
    </reaction>
</comment>
<dbReference type="PROSITE" id="PS50088">
    <property type="entry name" value="ANK_REPEAT"/>
    <property type="match status" value="3"/>
</dbReference>
<evidence type="ECO:0000256" key="10">
    <source>
        <dbReference type="ARBA" id="ARBA00023134"/>
    </source>
</evidence>
<dbReference type="SUPFAM" id="SSF52540">
    <property type="entry name" value="P-loop containing nucleoside triphosphate hydrolases"/>
    <property type="match status" value="1"/>
</dbReference>
<dbReference type="Gene3D" id="3.80.10.10">
    <property type="entry name" value="Ribonuclease Inhibitor"/>
    <property type="match status" value="3"/>
</dbReference>
<dbReference type="PROSITE" id="PS51450">
    <property type="entry name" value="LRR"/>
    <property type="match status" value="4"/>
</dbReference>
<feature type="repeat" description="ANK" evidence="13">
    <location>
        <begin position="196"/>
        <end position="223"/>
    </location>
</feature>
<dbReference type="Gene3D" id="1.10.10.10">
    <property type="entry name" value="Winged helix-like DNA-binding domain superfamily/Winged helix DNA-binding domain"/>
    <property type="match status" value="1"/>
</dbReference>
<dbReference type="PROSITE" id="PS50297">
    <property type="entry name" value="ANK_REP_REGION"/>
    <property type="match status" value="3"/>
</dbReference>
<dbReference type="InterPro" id="IPR032171">
    <property type="entry name" value="COR-A"/>
</dbReference>
<keyword evidence="6" id="KW-0677">Repeat</keyword>
<dbReference type="InterPro" id="IPR008271">
    <property type="entry name" value="Ser/Thr_kinase_AS"/>
</dbReference>
<feature type="domain" description="Protein kinase" evidence="15">
    <location>
        <begin position="1319"/>
        <end position="1646"/>
    </location>
</feature>
<dbReference type="Pfam" id="PF08477">
    <property type="entry name" value="Roc"/>
    <property type="match status" value="1"/>
</dbReference>
<name>A0ABM0GSH5_SACKO</name>
<dbReference type="PROSITE" id="PS00108">
    <property type="entry name" value="PROTEIN_KINASE_ST"/>
    <property type="match status" value="1"/>
</dbReference>
<feature type="region of interest" description="Disordered" evidence="14">
    <location>
        <begin position="1359"/>
        <end position="1387"/>
    </location>
</feature>
<dbReference type="Gene3D" id="3.30.70.1390">
    <property type="entry name" value="ROC domain from the Parkinson's disease-associated leucine-rich repeat kinase 2"/>
    <property type="match status" value="1"/>
</dbReference>
<evidence type="ECO:0000256" key="1">
    <source>
        <dbReference type="ARBA" id="ARBA00001946"/>
    </source>
</evidence>
<dbReference type="GeneID" id="100366408"/>
<dbReference type="Proteomes" id="UP000694865">
    <property type="component" value="Unplaced"/>
</dbReference>
<dbReference type="PANTHER" id="PTHR48005">
    <property type="entry name" value="LEUCINE RICH REPEAT KINASE 2"/>
    <property type="match status" value="1"/>
</dbReference>
<dbReference type="InterPro" id="IPR051420">
    <property type="entry name" value="Ser_Thr_Kinases_DiverseReg"/>
</dbReference>
<keyword evidence="10" id="KW-0342">GTP-binding</keyword>
<keyword evidence="7" id="KW-0547">Nucleotide-binding</keyword>
<dbReference type="Pfam" id="PF12796">
    <property type="entry name" value="Ank_2"/>
    <property type="match status" value="2"/>
</dbReference>
<keyword evidence="3" id="KW-0723">Serine/threonine-protein kinase</keyword>
<dbReference type="Gene3D" id="1.25.40.20">
    <property type="entry name" value="Ankyrin repeat-containing domain"/>
    <property type="match status" value="1"/>
</dbReference>
<comment type="catalytic activity">
    <reaction evidence="11">
        <text>L-threonyl-[protein] + ATP = O-phospho-L-threonyl-[protein] + ADP + H(+)</text>
        <dbReference type="Rhea" id="RHEA:46608"/>
        <dbReference type="Rhea" id="RHEA-COMP:11060"/>
        <dbReference type="Rhea" id="RHEA-COMP:11605"/>
        <dbReference type="ChEBI" id="CHEBI:15378"/>
        <dbReference type="ChEBI" id="CHEBI:30013"/>
        <dbReference type="ChEBI" id="CHEBI:30616"/>
        <dbReference type="ChEBI" id="CHEBI:61977"/>
        <dbReference type="ChEBI" id="CHEBI:456216"/>
        <dbReference type="EC" id="2.7.11.1"/>
    </reaction>
</comment>
<reference evidence="18" key="1">
    <citation type="submission" date="2025-08" db="UniProtKB">
        <authorList>
            <consortium name="RefSeq"/>
        </authorList>
    </citation>
    <scope>IDENTIFICATION</scope>
    <source>
        <tissue evidence="18">Testes</tissue>
    </source>
</reference>